<name>A0A8J2JKF5_9HEXA</name>
<gene>
    <name evidence="1" type="ORF">AFUS01_LOCUS89</name>
</gene>
<keyword evidence="2" id="KW-1185">Reference proteome</keyword>
<organism evidence="1 2">
    <name type="scientific">Allacma fusca</name>
    <dbReference type="NCBI Taxonomy" id="39272"/>
    <lineage>
        <taxon>Eukaryota</taxon>
        <taxon>Metazoa</taxon>
        <taxon>Ecdysozoa</taxon>
        <taxon>Arthropoda</taxon>
        <taxon>Hexapoda</taxon>
        <taxon>Collembola</taxon>
        <taxon>Symphypleona</taxon>
        <taxon>Sminthuridae</taxon>
        <taxon>Allacma</taxon>
    </lineage>
</organism>
<dbReference type="EMBL" id="CAJVCH010000098">
    <property type="protein sequence ID" value="CAG7630466.1"/>
    <property type="molecule type" value="Genomic_DNA"/>
</dbReference>
<comment type="caution">
    <text evidence="1">The sequence shown here is derived from an EMBL/GenBank/DDBJ whole genome shotgun (WGS) entry which is preliminary data.</text>
</comment>
<feature type="non-terminal residue" evidence="1">
    <location>
        <position position="1"/>
    </location>
</feature>
<feature type="non-terminal residue" evidence="1">
    <location>
        <position position="50"/>
    </location>
</feature>
<accession>A0A8J2JKF5</accession>
<sequence length="50" mass="5689">EEESQTSQPRSELQPDLHTGALFDHGFQEIVLTKLINLEKVVKDIKNSLI</sequence>
<protein>
    <submittedName>
        <fullName evidence="1">Uncharacterized protein</fullName>
    </submittedName>
</protein>
<proteinExistence type="predicted"/>
<evidence type="ECO:0000313" key="2">
    <source>
        <dbReference type="Proteomes" id="UP000708208"/>
    </source>
</evidence>
<dbReference type="AlphaFoldDB" id="A0A8J2JKF5"/>
<evidence type="ECO:0000313" key="1">
    <source>
        <dbReference type="EMBL" id="CAG7630466.1"/>
    </source>
</evidence>
<reference evidence="1" key="1">
    <citation type="submission" date="2021-06" db="EMBL/GenBank/DDBJ databases">
        <authorList>
            <person name="Hodson N. C."/>
            <person name="Mongue J. A."/>
            <person name="Jaron S. K."/>
        </authorList>
    </citation>
    <scope>NUCLEOTIDE SEQUENCE</scope>
</reference>
<dbReference type="Proteomes" id="UP000708208">
    <property type="component" value="Unassembled WGS sequence"/>
</dbReference>